<organism evidence="8 9">
    <name type="scientific">Abyssobacteria bacterium (strain SURF_5)</name>
    <dbReference type="NCBI Taxonomy" id="2093360"/>
    <lineage>
        <taxon>Bacteria</taxon>
        <taxon>Pseudomonadati</taxon>
        <taxon>Candidatus Hydrogenedentota</taxon>
        <taxon>Candidatus Abyssobacteria</taxon>
    </lineage>
</organism>
<gene>
    <name evidence="8" type="ORF">C4520_16655</name>
</gene>
<dbReference type="InterPro" id="IPR050109">
    <property type="entry name" value="HTH-type_TetR-like_transc_reg"/>
</dbReference>
<comment type="subunit">
    <text evidence="2">Homodimer.</text>
</comment>
<evidence type="ECO:0000256" key="5">
    <source>
        <dbReference type="ARBA" id="ARBA00030200"/>
    </source>
</evidence>
<name>A0A3A4N6G9_ABYX5</name>
<reference evidence="8 9" key="1">
    <citation type="journal article" date="2017" name="ISME J.">
        <title>Energy and carbon metabolisms in a deep terrestrial subsurface fluid microbial community.</title>
        <authorList>
            <person name="Momper L."/>
            <person name="Jungbluth S.P."/>
            <person name="Lee M.D."/>
            <person name="Amend J.P."/>
        </authorList>
    </citation>
    <scope>NUCLEOTIDE SEQUENCE [LARGE SCALE GENOMIC DNA]</scope>
    <source>
        <strain evidence="8">SURF_5</strain>
    </source>
</reference>
<dbReference type="InterPro" id="IPR041646">
    <property type="entry name" value="IcaR_C"/>
</dbReference>
<protein>
    <recommendedName>
        <fullName evidence="3">Biofilm operon icaADBC HTH-type negative transcriptional regulator IcaR</fullName>
    </recommendedName>
    <alternativeName>
        <fullName evidence="5">Intercellular adhesion protein R</fullName>
    </alternativeName>
</protein>
<accession>A0A3A4N6G9</accession>
<dbReference type="Proteomes" id="UP000265882">
    <property type="component" value="Unassembled WGS sequence"/>
</dbReference>
<dbReference type="PROSITE" id="PS50977">
    <property type="entry name" value="HTH_TETR_2"/>
    <property type="match status" value="1"/>
</dbReference>
<dbReference type="Pfam" id="PF18665">
    <property type="entry name" value="TetR_C_37"/>
    <property type="match status" value="1"/>
</dbReference>
<dbReference type="PANTHER" id="PTHR30055:SF228">
    <property type="entry name" value="TRANSCRIPTIONAL REGULATOR-RELATED"/>
    <property type="match status" value="1"/>
</dbReference>
<evidence type="ECO:0000256" key="2">
    <source>
        <dbReference type="ARBA" id="ARBA00011738"/>
    </source>
</evidence>
<dbReference type="InterPro" id="IPR009057">
    <property type="entry name" value="Homeodomain-like_sf"/>
</dbReference>
<evidence type="ECO:0000256" key="3">
    <source>
        <dbReference type="ARBA" id="ARBA00014341"/>
    </source>
</evidence>
<dbReference type="PANTHER" id="PTHR30055">
    <property type="entry name" value="HTH-TYPE TRANSCRIPTIONAL REGULATOR RUTR"/>
    <property type="match status" value="1"/>
</dbReference>
<dbReference type="EMBL" id="QZKU01000115">
    <property type="protein sequence ID" value="RJP17393.1"/>
    <property type="molecule type" value="Genomic_DNA"/>
</dbReference>
<evidence type="ECO:0000256" key="4">
    <source>
        <dbReference type="ARBA" id="ARBA00023125"/>
    </source>
</evidence>
<comment type="function">
    <text evidence="1">Represses transcription of the icaADBC operon necessary for biofilm production.</text>
</comment>
<keyword evidence="4 6" id="KW-0238">DNA-binding</keyword>
<evidence type="ECO:0000313" key="9">
    <source>
        <dbReference type="Proteomes" id="UP000265882"/>
    </source>
</evidence>
<evidence type="ECO:0000259" key="7">
    <source>
        <dbReference type="PROSITE" id="PS50977"/>
    </source>
</evidence>
<sequence length="212" mass="24340">MAKRGRKSIADERRAQILDAFHVCAVRRGLENASLREVAEEAGLPVSNLHHFFKNRDEMVSELVTQIIGGIIADLGSELREESDPDRRFTKSIDFLFSPKSQKLEDGSLYYDFWSLAHRSTTVRSTFREQVRRQRLVIVDTLTKTPELAGLSRADMHEIANILIALVEGTFYILDMDGENVFPARMARLIRRFLELYAEEKMRGKKKKDIAP</sequence>
<dbReference type="AlphaFoldDB" id="A0A3A4N6G9"/>
<dbReference type="GO" id="GO:0000976">
    <property type="term" value="F:transcription cis-regulatory region binding"/>
    <property type="evidence" value="ECO:0007669"/>
    <property type="project" value="TreeGrafter"/>
</dbReference>
<evidence type="ECO:0000256" key="1">
    <source>
        <dbReference type="ARBA" id="ARBA00002291"/>
    </source>
</evidence>
<dbReference type="SUPFAM" id="SSF48498">
    <property type="entry name" value="Tetracyclin repressor-like, C-terminal domain"/>
    <property type="match status" value="1"/>
</dbReference>
<feature type="domain" description="HTH tetR-type" evidence="7">
    <location>
        <begin position="11"/>
        <end position="71"/>
    </location>
</feature>
<dbReference type="InterPro" id="IPR001647">
    <property type="entry name" value="HTH_TetR"/>
</dbReference>
<dbReference type="InterPro" id="IPR036271">
    <property type="entry name" value="Tet_transcr_reg_TetR-rel_C_sf"/>
</dbReference>
<dbReference type="Pfam" id="PF00440">
    <property type="entry name" value="TetR_N"/>
    <property type="match status" value="1"/>
</dbReference>
<feature type="DNA-binding region" description="H-T-H motif" evidence="6">
    <location>
        <begin position="34"/>
        <end position="53"/>
    </location>
</feature>
<evidence type="ECO:0000256" key="6">
    <source>
        <dbReference type="PROSITE-ProRule" id="PRU00335"/>
    </source>
</evidence>
<dbReference type="Gene3D" id="1.10.357.10">
    <property type="entry name" value="Tetracycline Repressor, domain 2"/>
    <property type="match status" value="1"/>
</dbReference>
<proteinExistence type="predicted"/>
<comment type="caution">
    <text evidence="8">The sequence shown here is derived from an EMBL/GenBank/DDBJ whole genome shotgun (WGS) entry which is preliminary data.</text>
</comment>
<evidence type="ECO:0000313" key="8">
    <source>
        <dbReference type="EMBL" id="RJP17393.1"/>
    </source>
</evidence>
<dbReference type="SUPFAM" id="SSF46689">
    <property type="entry name" value="Homeodomain-like"/>
    <property type="match status" value="1"/>
</dbReference>
<dbReference type="GO" id="GO:0003700">
    <property type="term" value="F:DNA-binding transcription factor activity"/>
    <property type="evidence" value="ECO:0007669"/>
    <property type="project" value="TreeGrafter"/>
</dbReference>